<dbReference type="Proteomes" id="UP000037460">
    <property type="component" value="Unassembled WGS sequence"/>
</dbReference>
<proteinExistence type="predicted"/>
<sequence>MFVESKTINTSFRNPSMAFLKVDDTFKVSAHDKRVVLGEKAKGGDNALELHKFLEAIVMLAFAKANPKFGTVGNNASAEIPLPGCLETLLKKHLLAKAKTGTLAKEKKMIEKDPEVQLVLRPRKAQLKVCFKKLAKSDSTMTAGSTLLMSMEKFRYDLVERKVTDGIMVDPTPIVKGVPLPRRHSNLSWLDSKGVFVTCQSADDAGDDAQMVTFVEFVVCLGLCGHIKYEEITKMNLPQRVDGIIANYLGEKEEHAVITAPPMERFTPPALSSGLDSRWLATWQKMDLSHVFGFPVWEKEVYELLEGSIKELRLIFTQYFKVGTACSSSAHAAETMQQSELINLALDCMQQSELINLALDCGIASEAFLMARVLRIFEHADQEDALDMSMPKPAKGDKRAKKATDGNLELQMAIWRWRWSNVDGNLELHEFLTVVVMLAFQLLTVVVMLAFQRANPRFGEVGYTDAASVANPFPGCLEALLRKSLLPSAKRDGVASIKAAIHDDPDVQVALWSYKVNLAKRWKPHAKCDSLTRDIVMAHDEIELSSAVDEARGGAPPRDIVMAHDVVRKDPPKGLKMSVGFAIR</sequence>
<accession>A0A0M0LT45</accession>
<dbReference type="EMBL" id="JWZX01000001">
    <property type="protein sequence ID" value="KOO53918.1"/>
    <property type="molecule type" value="Genomic_DNA"/>
</dbReference>
<evidence type="ECO:0000313" key="1">
    <source>
        <dbReference type="EMBL" id="KOO53918.1"/>
    </source>
</evidence>
<organism evidence="1 2">
    <name type="scientific">Chrysochromulina tobinii</name>
    <dbReference type="NCBI Taxonomy" id="1460289"/>
    <lineage>
        <taxon>Eukaryota</taxon>
        <taxon>Haptista</taxon>
        <taxon>Haptophyta</taxon>
        <taxon>Prymnesiophyceae</taxon>
        <taxon>Prymnesiales</taxon>
        <taxon>Chrysochromulinaceae</taxon>
        <taxon>Chrysochromulina</taxon>
    </lineage>
</organism>
<dbReference type="OrthoDB" id="10601989at2759"/>
<dbReference type="AlphaFoldDB" id="A0A0M0LT45"/>
<comment type="caution">
    <text evidence="1">The sequence shown here is derived from an EMBL/GenBank/DDBJ whole genome shotgun (WGS) entry which is preliminary data.</text>
</comment>
<protein>
    <submittedName>
        <fullName evidence="1">Uncharacterized protein</fullName>
    </submittedName>
</protein>
<reference evidence="2" key="1">
    <citation type="journal article" date="2015" name="PLoS Genet.">
        <title>Genome Sequence and Transcriptome Analyses of Chrysochromulina tobin: Metabolic Tools for Enhanced Algal Fitness in the Prominent Order Prymnesiales (Haptophyceae).</title>
        <authorList>
            <person name="Hovde B.T."/>
            <person name="Deodato C.R."/>
            <person name="Hunsperger H.M."/>
            <person name="Ryken S.A."/>
            <person name="Yost W."/>
            <person name="Jha R.K."/>
            <person name="Patterson J."/>
            <person name="Monnat R.J. Jr."/>
            <person name="Barlow S.B."/>
            <person name="Starkenburg S.R."/>
            <person name="Cattolico R.A."/>
        </authorList>
    </citation>
    <scope>NUCLEOTIDE SEQUENCE</scope>
    <source>
        <strain evidence="2">CCMP291</strain>
    </source>
</reference>
<name>A0A0M0LT45_9EUKA</name>
<evidence type="ECO:0000313" key="2">
    <source>
        <dbReference type="Proteomes" id="UP000037460"/>
    </source>
</evidence>
<gene>
    <name evidence="1" type="ORF">Ctob_012761</name>
</gene>
<keyword evidence="2" id="KW-1185">Reference proteome</keyword>